<name>A0A8J3N1R6_9CHLR</name>
<dbReference type="Proteomes" id="UP000597444">
    <property type="component" value="Unassembled WGS sequence"/>
</dbReference>
<reference evidence="1" key="1">
    <citation type="submission" date="2020-10" db="EMBL/GenBank/DDBJ databases">
        <title>Taxonomic study of unclassified bacteria belonging to the class Ktedonobacteria.</title>
        <authorList>
            <person name="Yabe S."/>
            <person name="Wang C.M."/>
            <person name="Zheng Y."/>
            <person name="Sakai Y."/>
            <person name="Cavaletti L."/>
            <person name="Monciardini P."/>
            <person name="Donadio S."/>
        </authorList>
    </citation>
    <scope>NUCLEOTIDE SEQUENCE</scope>
    <source>
        <strain evidence="1">ID150040</strain>
    </source>
</reference>
<dbReference type="EMBL" id="BNJK01000001">
    <property type="protein sequence ID" value="GHO91562.1"/>
    <property type="molecule type" value="Genomic_DNA"/>
</dbReference>
<comment type="caution">
    <text evidence="1">The sequence shown here is derived from an EMBL/GenBank/DDBJ whole genome shotgun (WGS) entry which is preliminary data.</text>
</comment>
<gene>
    <name evidence="1" type="ORF">KSF_016100</name>
</gene>
<sequence>MLVNDQYEVPLIAMTHNERHFPQLEAENEAKHLVAVQNRQCAGNEVAIELPHLPAAAANDPSD</sequence>
<protein>
    <submittedName>
        <fullName evidence="1">Uncharacterized protein</fullName>
    </submittedName>
</protein>
<evidence type="ECO:0000313" key="1">
    <source>
        <dbReference type="EMBL" id="GHO91562.1"/>
    </source>
</evidence>
<proteinExistence type="predicted"/>
<organism evidence="1 2">
    <name type="scientific">Reticulibacter mediterranei</name>
    <dbReference type="NCBI Taxonomy" id="2778369"/>
    <lineage>
        <taxon>Bacteria</taxon>
        <taxon>Bacillati</taxon>
        <taxon>Chloroflexota</taxon>
        <taxon>Ktedonobacteria</taxon>
        <taxon>Ktedonobacterales</taxon>
        <taxon>Reticulibacteraceae</taxon>
        <taxon>Reticulibacter</taxon>
    </lineage>
</organism>
<dbReference type="AlphaFoldDB" id="A0A8J3N1R6"/>
<keyword evidence="2" id="KW-1185">Reference proteome</keyword>
<evidence type="ECO:0000313" key="2">
    <source>
        <dbReference type="Proteomes" id="UP000597444"/>
    </source>
</evidence>
<accession>A0A8J3N1R6</accession>